<dbReference type="SMART" id="SM00060">
    <property type="entry name" value="FN3"/>
    <property type="match status" value="1"/>
</dbReference>
<dbReference type="InterPro" id="IPR013783">
    <property type="entry name" value="Ig-like_fold"/>
</dbReference>
<protein>
    <recommendedName>
        <fullName evidence="2">Fibronectin type-III domain-containing protein</fullName>
    </recommendedName>
</protein>
<feature type="domain" description="Fibronectin type-III" evidence="2">
    <location>
        <begin position="41"/>
        <end position="133"/>
    </location>
</feature>
<dbReference type="InterPro" id="IPR008963">
    <property type="entry name" value="Purple_acid_Pase-like_N"/>
</dbReference>
<evidence type="ECO:0000313" key="4">
    <source>
        <dbReference type="Proteomes" id="UP000178558"/>
    </source>
</evidence>
<proteinExistence type="predicted"/>
<keyword evidence="1" id="KW-0472">Membrane</keyword>
<dbReference type="EMBL" id="MGAQ01000003">
    <property type="protein sequence ID" value="OGK51211.1"/>
    <property type="molecule type" value="Genomic_DNA"/>
</dbReference>
<keyword evidence="1" id="KW-1133">Transmembrane helix</keyword>
<sequence length="202" mass="21349">MENKKLIKIASIIVGVILSILVVIVGFNLIQNVFTSASDVEPRDVLVTEKTENSAKITWTTGQETEGVVQYGLSPTSLNSVGQPETQKSSTHSVTLTLLSPATTYYFQILAGGKTFDNGGVPWTFSTLEKKDSVAGQGPVLLSPTVVPTSVLQATPAPSVAPQVCAEASGTNCEAIKSKLGKGCDTQDYFKCVRKLTATPTP</sequence>
<dbReference type="InterPro" id="IPR003961">
    <property type="entry name" value="FN3_dom"/>
</dbReference>
<dbReference type="Pfam" id="PF16656">
    <property type="entry name" value="Pur_ac_phosph_N"/>
    <property type="match status" value="1"/>
</dbReference>
<dbReference type="AlphaFoldDB" id="A0A1F7J6I1"/>
<dbReference type="GO" id="GO:0046872">
    <property type="term" value="F:metal ion binding"/>
    <property type="evidence" value="ECO:0007669"/>
    <property type="project" value="InterPro"/>
</dbReference>
<keyword evidence="1" id="KW-0812">Transmembrane</keyword>
<dbReference type="InterPro" id="IPR015914">
    <property type="entry name" value="PAPs_N"/>
</dbReference>
<gene>
    <name evidence="3" type="ORF">A3B50_03265</name>
</gene>
<dbReference type="PROSITE" id="PS50853">
    <property type="entry name" value="FN3"/>
    <property type="match status" value="1"/>
</dbReference>
<organism evidence="3 4">
    <name type="scientific">Candidatus Roizmanbacteria bacterium RIFCSPLOWO2_01_FULL_40_42</name>
    <dbReference type="NCBI Taxonomy" id="1802066"/>
    <lineage>
        <taxon>Bacteria</taxon>
        <taxon>Candidatus Roizmaniibacteriota</taxon>
    </lineage>
</organism>
<dbReference type="Proteomes" id="UP000178558">
    <property type="component" value="Unassembled WGS sequence"/>
</dbReference>
<dbReference type="SUPFAM" id="SSF49363">
    <property type="entry name" value="Purple acid phosphatase, N-terminal domain"/>
    <property type="match status" value="1"/>
</dbReference>
<feature type="transmembrane region" description="Helical" evidence="1">
    <location>
        <begin position="12"/>
        <end position="30"/>
    </location>
</feature>
<evidence type="ECO:0000313" key="3">
    <source>
        <dbReference type="EMBL" id="OGK51211.1"/>
    </source>
</evidence>
<dbReference type="GO" id="GO:0003993">
    <property type="term" value="F:acid phosphatase activity"/>
    <property type="evidence" value="ECO:0007669"/>
    <property type="project" value="InterPro"/>
</dbReference>
<dbReference type="Gene3D" id="2.60.40.10">
    <property type="entry name" value="Immunoglobulins"/>
    <property type="match status" value="1"/>
</dbReference>
<comment type="caution">
    <text evidence="3">The sequence shown here is derived from an EMBL/GenBank/DDBJ whole genome shotgun (WGS) entry which is preliminary data.</text>
</comment>
<accession>A0A1F7J6I1</accession>
<evidence type="ECO:0000259" key="2">
    <source>
        <dbReference type="PROSITE" id="PS50853"/>
    </source>
</evidence>
<evidence type="ECO:0000256" key="1">
    <source>
        <dbReference type="SAM" id="Phobius"/>
    </source>
</evidence>
<dbReference type="CDD" id="cd00063">
    <property type="entry name" value="FN3"/>
    <property type="match status" value="1"/>
</dbReference>
<reference evidence="3 4" key="1">
    <citation type="journal article" date="2016" name="Nat. Commun.">
        <title>Thousands of microbial genomes shed light on interconnected biogeochemical processes in an aquifer system.</title>
        <authorList>
            <person name="Anantharaman K."/>
            <person name="Brown C.T."/>
            <person name="Hug L.A."/>
            <person name="Sharon I."/>
            <person name="Castelle C.J."/>
            <person name="Probst A.J."/>
            <person name="Thomas B.C."/>
            <person name="Singh A."/>
            <person name="Wilkins M.J."/>
            <person name="Karaoz U."/>
            <person name="Brodie E.L."/>
            <person name="Williams K.H."/>
            <person name="Hubbard S.S."/>
            <person name="Banfield J.F."/>
        </authorList>
    </citation>
    <scope>NUCLEOTIDE SEQUENCE [LARGE SCALE GENOMIC DNA]</scope>
</reference>
<name>A0A1F7J6I1_9BACT</name>